<reference evidence="6 7" key="1">
    <citation type="submission" date="2018-03" db="EMBL/GenBank/DDBJ databases">
        <title>Bacillus urumqiensis sp. nov., a moderately haloalkaliphilic bacterium isolated from a salt lake.</title>
        <authorList>
            <person name="Zhao B."/>
            <person name="Liao Z."/>
        </authorList>
    </citation>
    <scope>NUCLEOTIDE SEQUENCE [LARGE SCALE GENOMIC DNA]</scope>
    <source>
        <strain evidence="6 7">BZ-SZ-XJ18</strain>
    </source>
</reference>
<organism evidence="6 7">
    <name type="scientific">Alkalicoccus urumqiensis</name>
    <name type="common">Bacillus urumqiensis</name>
    <dbReference type="NCBI Taxonomy" id="1548213"/>
    <lineage>
        <taxon>Bacteria</taxon>
        <taxon>Bacillati</taxon>
        <taxon>Bacillota</taxon>
        <taxon>Bacilli</taxon>
        <taxon>Bacillales</taxon>
        <taxon>Bacillaceae</taxon>
        <taxon>Alkalicoccus</taxon>
    </lineage>
</organism>
<evidence type="ECO:0000256" key="1">
    <source>
        <dbReference type="ARBA" id="ARBA00009156"/>
    </source>
</evidence>
<evidence type="ECO:0008006" key="8">
    <source>
        <dbReference type="Google" id="ProtNLM"/>
    </source>
</evidence>
<dbReference type="InterPro" id="IPR018484">
    <property type="entry name" value="FGGY_N"/>
</dbReference>
<dbReference type="Pfam" id="PF00370">
    <property type="entry name" value="FGGY_N"/>
    <property type="match status" value="1"/>
</dbReference>
<feature type="domain" description="Carbohydrate kinase FGGY N-terminal" evidence="4">
    <location>
        <begin position="1"/>
        <end position="232"/>
    </location>
</feature>
<gene>
    <name evidence="6" type="ORF">C6I21_08490</name>
</gene>
<dbReference type="Proteomes" id="UP000243650">
    <property type="component" value="Unassembled WGS sequence"/>
</dbReference>
<dbReference type="RefSeq" id="WP_105959025.1">
    <property type="nucleotide sequence ID" value="NZ_PVNS01000007.1"/>
</dbReference>
<dbReference type="Pfam" id="PF02782">
    <property type="entry name" value="FGGY_C"/>
    <property type="match status" value="1"/>
</dbReference>
<evidence type="ECO:0000256" key="3">
    <source>
        <dbReference type="ARBA" id="ARBA00022777"/>
    </source>
</evidence>
<accession>A0A2P6MGZ1</accession>
<keyword evidence="2" id="KW-0808">Transferase</keyword>
<evidence type="ECO:0000259" key="4">
    <source>
        <dbReference type="Pfam" id="PF00370"/>
    </source>
</evidence>
<dbReference type="AlphaFoldDB" id="A0A2P6MGZ1"/>
<sequence>MFLIIDAGTTAVKGVLLSTDGKRTASASASVSTFMEEGFVEQRPEDWETACEAVLAELHQQKPGHLASIHAVTFTGQMEDVIFPAEGRPAVLYSDQRAENEAAFLREKVPEIERQAGNPFSPSTPAAKLLWLQLNEPDLSGTVVFSSKDHLLYRWTGRFVTDTVTAATTGMMNLDKREWTADVLASIGVSHFHLPELLEPDERCGYTQQIPWLPDGVPVYCGTGDGGSTAAGAGVVFPGDAYMYIGTTGWTAAVVDKSGASQDHFLLPSPLHRGQLLAVVPLFNGGAVFDWLTETFARGERDRAEAWLEQLPAEEDALFHPALFGERYPEPLPRGSGRFHGIGPESTPETLFRSGVEGLCFSLCTILEEAALPEGRPLTVIGGAGSSSGWMQFLSTLSRRELYIPEDSSFLPALGAAAASGLIPPQTAGSCTVYTPDHAHLSTRYEGWKRAFLP</sequence>
<dbReference type="InterPro" id="IPR018485">
    <property type="entry name" value="FGGY_C"/>
</dbReference>
<dbReference type="InterPro" id="IPR000577">
    <property type="entry name" value="Carb_kinase_FGGY"/>
</dbReference>
<name>A0A2P6MGZ1_ALKUR</name>
<keyword evidence="3" id="KW-0418">Kinase</keyword>
<keyword evidence="7" id="KW-1185">Reference proteome</keyword>
<dbReference type="InterPro" id="IPR043129">
    <property type="entry name" value="ATPase_NBD"/>
</dbReference>
<evidence type="ECO:0000256" key="2">
    <source>
        <dbReference type="ARBA" id="ARBA00022679"/>
    </source>
</evidence>
<evidence type="ECO:0000313" key="7">
    <source>
        <dbReference type="Proteomes" id="UP000243650"/>
    </source>
</evidence>
<dbReference type="PIRSF" id="PIRSF000538">
    <property type="entry name" value="GlpK"/>
    <property type="match status" value="1"/>
</dbReference>
<dbReference type="SUPFAM" id="SSF53067">
    <property type="entry name" value="Actin-like ATPase domain"/>
    <property type="match status" value="2"/>
</dbReference>
<proteinExistence type="inferred from homology"/>
<dbReference type="GO" id="GO:0016301">
    <property type="term" value="F:kinase activity"/>
    <property type="evidence" value="ECO:0007669"/>
    <property type="project" value="UniProtKB-KW"/>
</dbReference>
<dbReference type="InterPro" id="IPR050406">
    <property type="entry name" value="FGGY_Carb_Kinase"/>
</dbReference>
<dbReference type="GO" id="GO:0005975">
    <property type="term" value="P:carbohydrate metabolic process"/>
    <property type="evidence" value="ECO:0007669"/>
    <property type="project" value="InterPro"/>
</dbReference>
<dbReference type="Gene3D" id="3.30.420.40">
    <property type="match status" value="2"/>
</dbReference>
<feature type="domain" description="Carbohydrate kinase FGGY C-terminal" evidence="5">
    <location>
        <begin position="244"/>
        <end position="419"/>
    </location>
</feature>
<dbReference type="PANTHER" id="PTHR43095">
    <property type="entry name" value="SUGAR KINASE"/>
    <property type="match status" value="1"/>
</dbReference>
<protein>
    <recommendedName>
        <fullName evidence="8">Carbohydrate kinase</fullName>
    </recommendedName>
</protein>
<evidence type="ECO:0000313" key="6">
    <source>
        <dbReference type="EMBL" id="PRO65556.1"/>
    </source>
</evidence>
<comment type="caution">
    <text evidence="6">The sequence shown here is derived from an EMBL/GenBank/DDBJ whole genome shotgun (WGS) entry which is preliminary data.</text>
</comment>
<dbReference type="PANTHER" id="PTHR43095:SF5">
    <property type="entry name" value="XYLULOSE KINASE"/>
    <property type="match status" value="1"/>
</dbReference>
<evidence type="ECO:0000259" key="5">
    <source>
        <dbReference type="Pfam" id="PF02782"/>
    </source>
</evidence>
<comment type="similarity">
    <text evidence="1">Belongs to the FGGY kinase family.</text>
</comment>
<dbReference type="EMBL" id="PVNS01000007">
    <property type="protein sequence ID" value="PRO65556.1"/>
    <property type="molecule type" value="Genomic_DNA"/>
</dbReference>
<dbReference type="OrthoDB" id="9805576at2"/>